<evidence type="ECO:0000259" key="1">
    <source>
        <dbReference type="Pfam" id="PF09423"/>
    </source>
</evidence>
<protein>
    <submittedName>
        <fullName evidence="3">Alkaline phosphatase D family protein</fullName>
    </submittedName>
</protein>
<dbReference type="Pfam" id="PF16655">
    <property type="entry name" value="PhoD_N"/>
    <property type="match status" value="1"/>
</dbReference>
<accession>A0ABP8C756</accession>
<dbReference type="InterPro" id="IPR018946">
    <property type="entry name" value="PhoD-like_MPP"/>
</dbReference>
<dbReference type="InterPro" id="IPR029052">
    <property type="entry name" value="Metallo-depent_PP-like"/>
</dbReference>
<proteinExistence type="predicted"/>
<feature type="domain" description="Phospholipase D N-terminal" evidence="2">
    <location>
        <begin position="38"/>
        <end position="124"/>
    </location>
</feature>
<evidence type="ECO:0000313" key="4">
    <source>
        <dbReference type="Proteomes" id="UP001501496"/>
    </source>
</evidence>
<dbReference type="Pfam" id="PF09423">
    <property type="entry name" value="PhoD"/>
    <property type="match status" value="1"/>
</dbReference>
<sequence>MAAGGIMLAPNFISCKSDDDINFNIDPTKLETKFFTEGVASFDPTNSSVIIWTRYSGNTNLISWEVATDANFKNIIRNGEVTTDISRDYTIAIELTELDANKELYYRFANVADEAISVVGETITLPIDANTLKLAVCSCSNYQAGLFNVYDAMANSDADIIVHLGDYFYEYGAGGYGVNSENAFLNRLHEPENEILSLEDYRTRYKQYRSDQSLQLAHQKKPFICVWDDHEIANDAYKDGAENHNQDTEGNYELRKAYALQAYSEFLPFSRTDQNNNELIYRTFNLGNLVNLVMLDTRIIGRDKQLNIFDYFTASGFDAATYQTAISNTSRTLLGTTQRDWLINQINSSNAKWQVLGQQVLMGKMYIPAEMLLAFGSANFNEILAELVAIKLRVLNNDATLTNQEIARVTTVLPYNLDAWDGYPVEREIIYAALADKKLVTLAGDTHNAWNNTLYAEGGAEVGVELATAGVSSPGFESFIGDDAAIISSFEQALSILIDGLNYFDASRRGYLMATFTQTEVKSEWVFVSSILTENYTAEIGHTVTYS</sequence>
<dbReference type="InterPro" id="IPR052900">
    <property type="entry name" value="Phospholipid_Metab_Enz"/>
</dbReference>
<evidence type="ECO:0000259" key="2">
    <source>
        <dbReference type="Pfam" id="PF16655"/>
    </source>
</evidence>
<dbReference type="SUPFAM" id="SSF56300">
    <property type="entry name" value="Metallo-dependent phosphatases"/>
    <property type="match status" value="1"/>
</dbReference>
<keyword evidence="4" id="KW-1185">Reference proteome</keyword>
<reference evidence="4" key="1">
    <citation type="journal article" date="2019" name="Int. J. Syst. Evol. Microbiol.">
        <title>The Global Catalogue of Microorganisms (GCM) 10K type strain sequencing project: providing services to taxonomists for standard genome sequencing and annotation.</title>
        <authorList>
            <consortium name="The Broad Institute Genomics Platform"/>
            <consortium name="The Broad Institute Genome Sequencing Center for Infectious Disease"/>
            <person name="Wu L."/>
            <person name="Ma J."/>
        </authorList>
    </citation>
    <scope>NUCLEOTIDE SEQUENCE [LARGE SCALE GENOMIC DNA]</scope>
    <source>
        <strain evidence="4">JCM 17630</strain>
    </source>
</reference>
<dbReference type="Gene3D" id="2.60.40.380">
    <property type="entry name" value="Purple acid phosphatase-like, N-terminal"/>
    <property type="match status" value="1"/>
</dbReference>
<dbReference type="EMBL" id="BAABCA010000003">
    <property type="protein sequence ID" value="GAA4234773.1"/>
    <property type="molecule type" value="Genomic_DNA"/>
</dbReference>
<name>A0ABP8C756_9FLAO</name>
<dbReference type="InterPro" id="IPR032093">
    <property type="entry name" value="PhoD_N"/>
</dbReference>
<dbReference type="PANTHER" id="PTHR43606:SF2">
    <property type="entry name" value="ALKALINE PHOSPHATASE FAMILY PROTEIN (AFU_ORTHOLOGUE AFUA_5G03860)"/>
    <property type="match status" value="1"/>
</dbReference>
<evidence type="ECO:0000313" key="3">
    <source>
        <dbReference type="EMBL" id="GAA4234773.1"/>
    </source>
</evidence>
<dbReference type="Proteomes" id="UP001501496">
    <property type="component" value="Unassembled WGS sequence"/>
</dbReference>
<comment type="caution">
    <text evidence="3">The sequence shown here is derived from an EMBL/GenBank/DDBJ whole genome shotgun (WGS) entry which is preliminary data.</text>
</comment>
<dbReference type="InterPro" id="IPR038607">
    <property type="entry name" value="PhoD-like_sf"/>
</dbReference>
<feature type="domain" description="PhoD-like phosphatase metallophosphatase" evidence="1">
    <location>
        <begin position="134"/>
        <end position="525"/>
    </location>
</feature>
<gene>
    <name evidence="3" type="ORF">GCM10022291_14990</name>
</gene>
<dbReference type="Gene3D" id="3.60.21.70">
    <property type="entry name" value="PhoD-like phosphatase"/>
    <property type="match status" value="1"/>
</dbReference>
<organism evidence="3 4">
    <name type="scientific">Postechiella marina</name>
    <dbReference type="NCBI Taxonomy" id="943941"/>
    <lineage>
        <taxon>Bacteria</taxon>
        <taxon>Pseudomonadati</taxon>
        <taxon>Bacteroidota</taxon>
        <taxon>Flavobacteriia</taxon>
        <taxon>Flavobacteriales</taxon>
        <taxon>Flavobacteriaceae</taxon>
        <taxon>Postechiella</taxon>
    </lineage>
</organism>
<dbReference type="PANTHER" id="PTHR43606">
    <property type="entry name" value="PHOSPHATASE, PUTATIVE (AFU_ORTHOLOGUE AFUA_6G08710)-RELATED"/>
    <property type="match status" value="1"/>
</dbReference>
<dbReference type="CDD" id="cd07389">
    <property type="entry name" value="MPP_PhoD"/>
    <property type="match status" value="1"/>
</dbReference>